<dbReference type="AlphaFoldDB" id="A0A5B7DX65"/>
<sequence length="94" mass="10634">MGVAWARPRPRLAGAADEGRVLPGIFPRKYKQIKFHISAPRVTSDGKQCAIVATEARVWRPLPGSPQRLRQGGKIGEFRICPHFPLLQRFLLYK</sequence>
<reference evidence="1 2" key="1">
    <citation type="submission" date="2019-05" db="EMBL/GenBank/DDBJ databases">
        <title>Another draft genome of Portunus trituberculatus and its Hox gene families provides insights of decapod evolution.</title>
        <authorList>
            <person name="Jeong J.-H."/>
            <person name="Song I."/>
            <person name="Kim S."/>
            <person name="Choi T."/>
            <person name="Kim D."/>
            <person name="Ryu S."/>
            <person name="Kim W."/>
        </authorList>
    </citation>
    <scope>NUCLEOTIDE SEQUENCE [LARGE SCALE GENOMIC DNA]</scope>
    <source>
        <tissue evidence="1">Muscle</tissue>
    </source>
</reference>
<name>A0A5B7DX65_PORTR</name>
<evidence type="ECO:0000313" key="2">
    <source>
        <dbReference type="Proteomes" id="UP000324222"/>
    </source>
</evidence>
<proteinExistence type="predicted"/>
<dbReference type="Proteomes" id="UP000324222">
    <property type="component" value="Unassembled WGS sequence"/>
</dbReference>
<keyword evidence="2" id="KW-1185">Reference proteome</keyword>
<organism evidence="1 2">
    <name type="scientific">Portunus trituberculatus</name>
    <name type="common">Swimming crab</name>
    <name type="synonym">Neptunus trituberculatus</name>
    <dbReference type="NCBI Taxonomy" id="210409"/>
    <lineage>
        <taxon>Eukaryota</taxon>
        <taxon>Metazoa</taxon>
        <taxon>Ecdysozoa</taxon>
        <taxon>Arthropoda</taxon>
        <taxon>Crustacea</taxon>
        <taxon>Multicrustacea</taxon>
        <taxon>Malacostraca</taxon>
        <taxon>Eumalacostraca</taxon>
        <taxon>Eucarida</taxon>
        <taxon>Decapoda</taxon>
        <taxon>Pleocyemata</taxon>
        <taxon>Brachyura</taxon>
        <taxon>Eubrachyura</taxon>
        <taxon>Portunoidea</taxon>
        <taxon>Portunidae</taxon>
        <taxon>Portuninae</taxon>
        <taxon>Portunus</taxon>
    </lineage>
</organism>
<dbReference type="EMBL" id="VSRR010001526">
    <property type="protein sequence ID" value="MPC25905.1"/>
    <property type="molecule type" value="Genomic_DNA"/>
</dbReference>
<evidence type="ECO:0000313" key="1">
    <source>
        <dbReference type="EMBL" id="MPC25905.1"/>
    </source>
</evidence>
<comment type="caution">
    <text evidence="1">The sequence shown here is derived from an EMBL/GenBank/DDBJ whole genome shotgun (WGS) entry which is preliminary data.</text>
</comment>
<accession>A0A5B7DX65</accession>
<protein>
    <submittedName>
        <fullName evidence="1">Uncharacterized protein</fullName>
    </submittedName>
</protein>
<gene>
    <name evidence="1" type="ORF">E2C01_019028</name>
</gene>